<dbReference type="Pfam" id="PF10109">
    <property type="entry name" value="Phage_TAC_7"/>
    <property type="match status" value="1"/>
</dbReference>
<dbReference type="EMBL" id="PDEA01000001">
    <property type="protein sequence ID" value="PEH91148.1"/>
    <property type="molecule type" value="Genomic_DNA"/>
</dbReference>
<protein>
    <submittedName>
        <fullName evidence="1">Phage tail assembly protein</fullName>
    </submittedName>
</protein>
<proteinExistence type="predicted"/>
<dbReference type="AlphaFoldDB" id="A0A2A7V0W4"/>
<keyword evidence="2" id="KW-1185">Reference proteome</keyword>
<dbReference type="InterPro" id="IPR019289">
    <property type="entry name" value="Phage_tail_E/E"/>
</dbReference>
<reference evidence="2" key="1">
    <citation type="submission" date="2017-09" db="EMBL/GenBank/DDBJ databases">
        <title>FDA dAtabase for Regulatory Grade micrObial Sequences (FDA-ARGOS): Supporting development and validation of Infectious Disease Dx tests.</title>
        <authorList>
            <person name="Minogue T."/>
            <person name="Wolcott M."/>
            <person name="Wasieloski L."/>
            <person name="Aguilar W."/>
            <person name="Moore D."/>
            <person name="Tallon L."/>
            <person name="Sadzewicz L."/>
            <person name="Ott S."/>
            <person name="Zhao X."/>
            <person name="Nagaraj S."/>
            <person name="Vavikolanu K."/>
            <person name="Aluvathingal J."/>
            <person name="Nadendla S."/>
            <person name="Sichtig H."/>
        </authorList>
    </citation>
    <scope>NUCLEOTIDE SEQUENCE [LARGE SCALE GENOMIC DNA]</scope>
    <source>
        <strain evidence="2">FDAARGOS_394</strain>
    </source>
</reference>
<gene>
    <name evidence="1" type="ORF">CRM82_17010</name>
</gene>
<evidence type="ECO:0000313" key="2">
    <source>
        <dbReference type="Proteomes" id="UP000220246"/>
    </source>
</evidence>
<dbReference type="Proteomes" id="UP000220246">
    <property type="component" value="Unassembled WGS sequence"/>
</dbReference>
<dbReference type="STRING" id="1219032.GCA_001515545_00760"/>
<organism evidence="1 2">
    <name type="scientific">Comamonas terrigena</name>
    <dbReference type="NCBI Taxonomy" id="32013"/>
    <lineage>
        <taxon>Bacteria</taxon>
        <taxon>Pseudomonadati</taxon>
        <taxon>Pseudomonadota</taxon>
        <taxon>Betaproteobacteria</taxon>
        <taxon>Burkholderiales</taxon>
        <taxon>Comamonadaceae</taxon>
        <taxon>Comamonas</taxon>
    </lineage>
</organism>
<evidence type="ECO:0000313" key="1">
    <source>
        <dbReference type="EMBL" id="PEH91148.1"/>
    </source>
</evidence>
<sequence length="99" mass="10865">MGSSVHPLVKAIKAHGEEVNEVTLRRPTPKEVKQIGRMPYLLDDDNKPTPNMGVISDYLVLCLGIPESSVDQLELLDLNKLTWAVIGFFLNAESTASTS</sequence>
<dbReference type="OrthoDB" id="8689846at2"/>
<accession>A0A2A7V0W4</accession>
<comment type="caution">
    <text evidence="1">The sequence shown here is derived from an EMBL/GenBank/DDBJ whole genome shotgun (WGS) entry which is preliminary data.</text>
</comment>
<name>A0A2A7V0W4_COMTR</name>